<dbReference type="SUPFAM" id="SSF50998">
    <property type="entry name" value="Quinoprotein alcohol dehydrogenase-like"/>
    <property type="match status" value="1"/>
</dbReference>
<dbReference type="GO" id="GO:0016020">
    <property type="term" value="C:membrane"/>
    <property type="evidence" value="ECO:0007669"/>
    <property type="project" value="UniProtKB-SubCell"/>
</dbReference>
<evidence type="ECO:0000256" key="10">
    <source>
        <dbReference type="ARBA" id="ARBA00022989"/>
    </source>
</evidence>
<dbReference type="PROSITE" id="PS51392">
    <property type="entry name" value="KEN"/>
    <property type="match status" value="1"/>
</dbReference>
<keyword evidence="11" id="KW-0175">Coiled coil</keyword>
<dbReference type="InterPro" id="IPR045133">
    <property type="entry name" value="IRE1/2-like"/>
</dbReference>
<dbReference type="PROSITE" id="PS00108">
    <property type="entry name" value="PROTEIN_KINASE_ST"/>
    <property type="match status" value="1"/>
</dbReference>
<evidence type="ECO:0000256" key="4">
    <source>
        <dbReference type="ARBA" id="ARBA00022679"/>
    </source>
</evidence>
<evidence type="ECO:0000256" key="12">
    <source>
        <dbReference type="ARBA" id="ARBA00023136"/>
    </source>
</evidence>
<feature type="signal peptide" evidence="17">
    <location>
        <begin position="1"/>
        <end position="28"/>
    </location>
</feature>
<evidence type="ECO:0000256" key="16">
    <source>
        <dbReference type="SAM" id="Phobius"/>
    </source>
</evidence>
<dbReference type="GO" id="GO:0036498">
    <property type="term" value="P:IRE1-mediated unfolded protein response"/>
    <property type="evidence" value="ECO:0000318"/>
    <property type="project" value="GO_Central"/>
</dbReference>
<dbReference type="PROSITE" id="PS50011">
    <property type="entry name" value="PROTEIN_KINASE_DOM"/>
    <property type="match status" value="1"/>
</dbReference>
<dbReference type="InterPro" id="IPR000719">
    <property type="entry name" value="Prot_kinase_dom"/>
</dbReference>
<dbReference type="SMART" id="SM00220">
    <property type="entry name" value="S_TKc"/>
    <property type="match status" value="1"/>
</dbReference>
<keyword evidence="9" id="KW-0067">ATP-binding</keyword>
<dbReference type="KEGG" id="dpp:DICPUDRAFT_58819"/>
<comment type="catalytic activity">
    <reaction evidence="13">
        <text>L-threonyl-[protein] + ATP = O-phospho-L-threonyl-[protein] + ADP + H(+)</text>
        <dbReference type="Rhea" id="RHEA:46608"/>
        <dbReference type="Rhea" id="RHEA-COMP:11060"/>
        <dbReference type="Rhea" id="RHEA-COMP:11605"/>
        <dbReference type="ChEBI" id="CHEBI:15378"/>
        <dbReference type="ChEBI" id="CHEBI:30013"/>
        <dbReference type="ChEBI" id="CHEBI:30616"/>
        <dbReference type="ChEBI" id="CHEBI:61977"/>
        <dbReference type="ChEBI" id="CHEBI:456216"/>
        <dbReference type="EC" id="2.7.11.1"/>
    </reaction>
</comment>
<dbReference type="InterPro" id="IPR011009">
    <property type="entry name" value="Kinase-like_dom_sf"/>
</dbReference>
<keyword evidence="3" id="KW-0723">Serine/threonine-protein kinase</keyword>
<feature type="compositionally biased region" description="Low complexity" evidence="15">
    <location>
        <begin position="459"/>
        <end position="469"/>
    </location>
</feature>
<name>F1A327_DICPU</name>
<dbReference type="EMBL" id="GL871437">
    <property type="protein sequence ID" value="EGC29399.1"/>
    <property type="molecule type" value="Genomic_DNA"/>
</dbReference>
<dbReference type="SMART" id="SM00580">
    <property type="entry name" value="PUG"/>
    <property type="match status" value="1"/>
</dbReference>
<evidence type="ECO:0000256" key="9">
    <source>
        <dbReference type="ARBA" id="ARBA00022840"/>
    </source>
</evidence>
<dbReference type="FunFam" id="1.10.510.10:FF:001420">
    <property type="entry name" value="Serine/threonine-protein kinase ppk4"/>
    <property type="match status" value="1"/>
</dbReference>
<comment type="catalytic activity">
    <reaction evidence="14">
        <text>L-seryl-[protein] + ATP = O-phospho-L-seryl-[protein] + ADP + H(+)</text>
        <dbReference type="Rhea" id="RHEA:17989"/>
        <dbReference type="Rhea" id="RHEA-COMP:9863"/>
        <dbReference type="Rhea" id="RHEA-COMP:11604"/>
        <dbReference type="ChEBI" id="CHEBI:15378"/>
        <dbReference type="ChEBI" id="CHEBI:29999"/>
        <dbReference type="ChEBI" id="CHEBI:30616"/>
        <dbReference type="ChEBI" id="CHEBI:83421"/>
        <dbReference type="ChEBI" id="CHEBI:456216"/>
        <dbReference type="EC" id="2.7.11.1"/>
    </reaction>
</comment>
<evidence type="ECO:0000256" key="7">
    <source>
        <dbReference type="ARBA" id="ARBA00022741"/>
    </source>
</evidence>
<dbReference type="GO" id="GO:0004521">
    <property type="term" value="F:RNA endonuclease activity"/>
    <property type="evidence" value="ECO:0000318"/>
    <property type="project" value="GO_Central"/>
</dbReference>
<keyword evidence="4" id="KW-0808">Transferase</keyword>
<evidence type="ECO:0000256" key="8">
    <source>
        <dbReference type="ARBA" id="ARBA00022777"/>
    </source>
</evidence>
<dbReference type="InterPro" id="IPR011047">
    <property type="entry name" value="Quinoprotein_ADH-like_sf"/>
</dbReference>
<keyword evidence="8" id="KW-0418">Kinase</keyword>
<keyword evidence="7" id="KW-0547">Nucleotide-binding</keyword>
<dbReference type="GO" id="GO:0070059">
    <property type="term" value="P:intrinsic apoptotic signaling pathway in response to endoplasmic reticulum stress"/>
    <property type="evidence" value="ECO:0000318"/>
    <property type="project" value="GO_Central"/>
</dbReference>
<dbReference type="STRING" id="5786.F1A327"/>
<dbReference type="InterPro" id="IPR010513">
    <property type="entry name" value="KEN_dom"/>
</dbReference>
<dbReference type="GO" id="GO:0004674">
    <property type="term" value="F:protein serine/threonine kinase activity"/>
    <property type="evidence" value="ECO:0000318"/>
    <property type="project" value="GO_Central"/>
</dbReference>
<feature type="compositionally biased region" description="Low complexity" evidence="15">
    <location>
        <begin position="365"/>
        <end position="392"/>
    </location>
</feature>
<protein>
    <recommendedName>
        <fullName evidence="2">non-specific serine/threonine protein kinase</fullName>
        <ecNumber evidence="2">2.7.11.1</ecNumber>
    </recommendedName>
</protein>
<evidence type="ECO:0000256" key="11">
    <source>
        <dbReference type="ARBA" id="ARBA00023054"/>
    </source>
</evidence>
<reference evidence="21" key="1">
    <citation type="journal article" date="2011" name="Genome Biol.">
        <title>Comparative genomics of the social amoebae Dictyostelium discoideum and Dictyostelium purpureum.</title>
        <authorList>
            <consortium name="US DOE Joint Genome Institute (JGI-PGF)"/>
            <person name="Sucgang R."/>
            <person name="Kuo A."/>
            <person name="Tian X."/>
            <person name="Salerno W."/>
            <person name="Parikh A."/>
            <person name="Feasley C.L."/>
            <person name="Dalin E."/>
            <person name="Tu H."/>
            <person name="Huang E."/>
            <person name="Barry K."/>
            <person name="Lindquist E."/>
            <person name="Shapiro H."/>
            <person name="Bruce D."/>
            <person name="Schmutz J."/>
            <person name="Salamov A."/>
            <person name="Fey P."/>
            <person name="Gaudet P."/>
            <person name="Anjard C."/>
            <person name="Babu M.M."/>
            <person name="Basu S."/>
            <person name="Bushmanova Y."/>
            <person name="van der Wel H."/>
            <person name="Katoh-Kurasawa M."/>
            <person name="Dinh C."/>
            <person name="Coutinho P.M."/>
            <person name="Saito T."/>
            <person name="Elias M."/>
            <person name="Schaap P."/>
            <person name="Kay R.R."/>
            <person name="Henrissat B."/>
            <person name="Eichinger L."/>
            <person name="Rivero F."/>
            <person name="Putnam N.H."/>
            <person name="West C.M."/>
            <person name="Loomis W.F."/>
            <person name="Chisholm R.L."/>
            <person name="Shaulsky G."/>
            <person name="Strassmann J.E."/>
            <person name="Queller D.C."/>
            <person name="Kuspa A."/>
            <person name="Grigoriev I.V."/>
        </authorList>
    </citation>
    <scope>NUCLEOTIDE SEQUENCE [LARGE SCALE GENOMIC DNA]</scope>
    <source>
        <strain evidence="21">QSDP1</strain>
    </source>
</reference>
<feature type="region of interest" description="Disordered" evidence="15">
    <location>
        <begin position="436"/>
        <end position="470"/>
    </location>
</feature>
<dbReference type="eggNOG" id="KOG1027">
    <property type="taxonomic scope" value="Eukaryota"/>
</dbReference>
<gene>
    <name evidence="20" type="ORF">DICPUDRAFT_58819</name>
</gene>
<dbReference type="InterPro" id="IPR018391">
    <property type="entry name" value="PQQ_b-propeller_rpt"/>
</dbReference>
<evidence type="ECO:0000256" key="5">
    <source>
        <dbReference type="ARBA" id="ARBA00022692"/>
    </source>
</evidence>
<keyword evidence="5 16" id="KW-0812">Transmembrane</keyword>
<dbReference type="FunCoup" id="F1A327">
    <property type="interactions" value="130"/>
</dbReference>
<dbReference type="PANTHER" id="PTHR13954:SF6">
    <property type="entry name" value="NON-SPECIFIC SERINE_THREONINE PROTEIN KINASE"/>
    <property type="match status" value="1"/>
</dbReference>
<evidence type="ECO:0000259" key="19">
    <source>
        <dbReference type="PROSITE" id="PS51392"/>
    </source>
</evidence>
<keyword evidence="21" id="KW-1185">Reference proteome</keyword>
<dbReference type="GO" id="GO:0006397">
    <property type="term" value="P:mRNA processing"/>
    <property type="evidence" value="ECO:0007669"/>
    <property type="project" value="InterPro"/>
</dbReference>
<feature type="domain" description="Protein kinase" evidence="18">
    <location>
        <begin position="517"/>
        <end position="791"/>
    </location>
</feature>
<dbReference type="GO" id="GO:0007029">
    <property type="term" value="P:endoplasmic reticulum organization"/>
    <property type="evidence" value="ECO:0007669"/>
    <property type="project" value="EnsemblProtists"/>
</dbReference>
<keyword evidence="12 16" id="KW-0472">Membrane</keyword>
<sequence>MYFKKRNKINFIFFILFYLLISSDFINAYSNIINENNSNNKKNRNNNLNDNDKIRNDIFKDLSLIISTVDGGLYSFDYETGSLNWNINPNDGDSLYTTSQFSNNNKNNNNNEEVEKATSTSLLIPTIDGSGALFQYSEEGSLQKVPFSLHELISTSPLFLKDLSSAKDDTMLIGNKQTSITVVDSTTGQVIKSMSKEGLWEEDCPVNIPDEALMFTRSDYKVIALDPKSGLEKWNLSIGEYIPYSTKATFNADSLSFEGSIEVSPASHHRYKITVRQQRTVVGTSNIFWEFVLSSSPVSVYAFSNRGGILKKLEFSRKTSHPSSLQPINTNTDLIIPSSFERTFLFDDFNGQFFIERFLISDGNKPNNNNNNNNHNNNNNNRNNQIISNNENYRNKDDKNQNNIFSYDIYLYSSIIILITSVIIFIRSKHNFNLINLNSNNTNNNKSSKKTPKKKKKQQQQQQQQQQQKLLEEIEEENEENNLIQQLQLNNSNSNNFNYNKRVVLENGNLKIGKLEIATNKVLGTGSCGTIVYQGFMEGRVVAVKRMLSQFIKFADREVSILIQSDEHTNVVRYYAKEEDDEFIYLAISYCQGSLDQYVQQKLFPADSVPATTNNNNGINNSPSLQSISPTIIILDQKIKNMIYELFKGLEHLHSLNIVHRDIKPQNILIDPNNRIKISDMGLGKALDRDEASLTFTSDSHGWQPAEYLNGTNRNTKKVDIFSIGCVVYYLLTGTHPFGQRFNREKNVLKGKFDIELIADKPDLHQLIQSMIQFNPDKRPSIIECLNHPFFWESHKKLSFLVAASDYLEFEKPTSPLNVEIDSHIDLVTDGDGDWWLKFDQVLIDNIGRYRKYNGKSIRDLLRVIRNKFNHYRDLSLDEQNCLGSLPDGFLNYFESKYPKLFITTFLFVSKNLKTDQYFLQYF</sequence>
<dbReference type="EC" id="2.7.11.1" evidence="2"/>
<evidence type="ECO:0000256" key="1">
    <source>
        <dbReference type="ARBA" id="ARBA00004479"/>
    </source>
</evidence>
<dbReference type="GO" id="GO:1903894">
    <property type="term" value="P:regulation of IRE1-mediated unfolded protein response"/>
    <property type="evidence" value="ECO:0007669"/>
    <property type="project" value="EnsemblProtists"/>
</dbReference>
<dbReference type="VEuPathDB" id="AmoebaDB:DICPUDRAFT_58819"/>
<dbReference type="Gene3D" id="2.130.10.10">
    <property type="entry name" value="YVTN repeat-like/Quinoprotein amine dehydrogenase"/>
    <property type="match status" value="1"/>
</dbReference>
<evidence type="ECO:0000256" key="17">
    <source>
        <dbReference type="SAM" id="SignalP"/>
    </source>
</evidence>
<dbReference type="InterPro" id="IPR015943">
    <property type="entry name" value="WD40/YVTN_repeat-like_dom_sf"/>
</dbReference>
<dbReference type="SMART" id="SM00564">
    <property type="entry name" value="PQQ"/>
    <property type="match status" value="3"/>
</dbReference>
<dbReference type="GeneID" id="10505388"/>
<evidence type="ECO:0000256" key="3">
    <source>
        <dbReference type="ARBA" id="ARBA00022527"/>
    </source>
</evidence>
<dbReference type="GO" id="GO:0005524">
    <property type="term" value="F:ATP binding"/>
    <property type="evidence" value="ECO:0007669"/>
    <property type="project" value="UniProtKB-KW"/>
</dbReference>
<evidence type="ECO:0000256" key="2">
    <source>
        <dbReference type="ARBA" id="ARBA00012513"/>
    </source>
</evidence>
<dbReference type="SUPFAM" id="SSF56112">
    <property type="entry name" value="Protein kinase-like (PK-like)"/>
    <property type="match status" value="1"/>
</dbReference>
<evidence type="ECO:0000259" key="18">
    <source>
        <dbReference type="PROSITE" id="PS50011"/>
    </source>
</evidence>
<dbReference type="Proteomes" id="UP000001064">
    <property type="component" value="Unassembled WGS sequence"/>
</dbReference>
<dbReference type="GO" id="GO:0051082">
    <property type="term" value="F:unfolded protein binding"/>
    <property type="evidence" value="ECO:0000318"/>
    <property type="project" value="GO_Central"/>
</dbReference>
<evidence type="ECO:0000256" key="14">
    <source>
        <dbReference type="ARBA" id="ARBA00048679"/>
    </source>
</evidence>
<evidence type="ECO:0000313" key="21">
    <source>
        <dbReference type="Proteomes" id="UP000001064"/>
    </source>
</evidence>
<evidence type="ECO:0000313" key="20">
    <source>
        <dbReference type="EMBL" id="EGC29399.1"/>
    </source>
</evidence>
<feature type="domain" description="KEN" evidence="19">
    <location>
        <begin position="794"/>
        <end position="923"/>
    </location>
</feature>
<dbReference type="Gene3D" id="1.20.1440.180">
    <property type="entry name" value="KEN domain"/>
    <property type="match status" value="1"/>
</dbReference>
<dbReference type="FunFam" id="3.30.200.20:FF:000077">
    <property type="entry name" value="Putative Serine/threonine-protein kinase/endoribonuclease IRE1"/>
    <property type="match status" value="1"/>
</dbReference>
<feature type="chain" id="PRO_5003265599" description="non-specific serine/threonine protein kinase" evidence="17">
    <location>
        <begin position="29"/>
        <end position="923"/>
    </location>
</feature>
<dbReference type="Gene3D" id="1.10.510.10">
    <property type="entry name" value="Transferase(Phosphotransferase) domain 1"/>
    <property type="match status" value="1"/>
</dbReference>
<dbReference type="eggNOG" id="KOG1033">
    <property type="taxonomic scope" value="Eukaryota"/>
</dbReference>
<feature type="region of interest" description="Disordered" evidence="15">
    <location>
        <begin position="365"/>
        <end position="399"/>
    </location>
</feature>
<evidence type="ECO:0000256" key="15">
    <source>
        <dbReference type="SAM" id="MobiDB-lite"/>
    </source>
</evidence>
<keyword evidence="6 17" id="KW-0732">Signal</keyword>
<dbReference type="Gene3D" id="3.30.200.20">
    <property type="entry name" value="Phosphorylase Kinase, domain 1"/>
    <property type="match status" value="1"/>
</dbReference>
<dbReference type="InterPro" id="IPR038357">
    <property type="entry name" value="KEN_sf"/>
</dbReference>
<dbReference type="PANTHER" id="PTHR13954">
    <property type="entry name" value="IRE1-RELATED"/>
    <property type="match status" value="1"/>
</dbReference>
<dbReference type="AlphaFoldDB" id="F1A327"/>
<dbReference type="OMA" id="IDNIGRY"/>
<dbReference type="GO" id="GO:0005783">
    <property type="term" value="C:endoplasmic reticulum"/>
    <property type="evidence" value="ECO:0000318"/>
    <property type="project" value="GO_Central"/>
</dbReference>
<feature type="compositionally biased region" description="Low complexity" evidence="15">
    <location>
        <begin position="436"/>
        <end position="446"/>
    </location>
</feature>
<dbReference type="Pfam" id="PF06479">
    <property type="entry name" value="Ribonuc_2-5A"/>
    <property type="match status" value="1"/>
</dbReference>
<dbReference type="OrthoDB" id="63989at2759"/>
<keyword evidence="10 16" id="KW-1133">Transmembrane helix</keyword>
<dbReference type="InParanoid" id="F1A327"/>
<feature type="transmembrane region" description="Helical" evidence="16">
    <location>
        <begin position="409"/>
        <end position="426"/>
    </location>
</feature>
<feature type="compositionally biased region" description="Basic residues" evidence="15">
    <location>
        <begin position="447"/>
        <end position="458"/>
    </location>
</feature>
<dbReference type="RefSeq" id="XP_003294070.1">
    <property type="nucleotide sequence ID" value="XM_003294022.1"/>
</dbReference>
<comment type="subcellular location">
    <subcellularLocation>
        <location evidence="1">Membrane</location>
        <topology evidence="1">Single-pass type I membrane protein</topology>
    </subcellularLocation>
</comment>
<dbReference type="InterPro" id="IPR008271">
    <property type="entry name" value="Ser/Thr_kinase_AS"/>
</dbReference>
<accession>F1A327</accession>
<dbReference type="Pfam" id="PF00069">
    <property type="entry name" value="Pkinase"/>
    <property type="match status" value="1"/>
</dbReference>
<dbReference type="CDD" id="cd10422">
    <property type="entry name" value="RNase_Ire1"/>
    <property type="match status" value="1"/>
</dbReference>
<proteinExistence type="predicted"/>
<evidence type="ECO:0000256" key="13">
    <source>
        <dbReference type="ARBA" id="ARBA00047899"/>
    </source>
</evidence>
<evidence type="ECO:0000256" key="6">
    <source>
        <dbReference type="ARBA" id="ARBA00022729"/>
    </source>
</evidence>
<organism evidence="20 21">
    <name type="scientific">Dictyostelium purpureum</name>
    <name type="common">Slime mold</name>
    <dbReference type="NCBI Taxonomy" id="5786"/>
    <lineage>
        <taxon>Eukaryota</taxon>
        <taxon>Amoebozoa</taxon>
        <taxon>Evosea</taxon>
        <taxon>Eumycetozoa</taxon>
        <taxon>Dictyostelia</taxon>
        <taxon>Dictyosteliales</taxon>
        <taxon>Dictyosteliaceae</taxon>
        <taxon>Dictyostelium</taxon>
    </lineage>
</organism>